<evidence type="ECO:0000256" key="1">
    <source>
        <dbReference type="SAM" id="SignalP"/>
    </source>
</evidence>
<dbReference type="InterPro" id="IPR011614">
    <property type="entry name" value="Catalase_core"/>
</dbReference>
<feature type="signal peptide" evidence="1">
    <location>
        <begin position="1"/>
        <end position="26"/>
    </location>
</feature>
<organism evidence="3 4">
    <name type="scientific">Sedimenticola thiotaurini</name>
    <dbReference type="NCBI Taxonomy" id="1543721"/>
    <lineage>
        <taxon>Bacteria</taxon>
        <taxon>Pseudomonadati</taxon>
        <taxon>Pseudomonadota</taxon>
        <taxon>Gammaproteobacteria</taxon>
        <taxon>Chromatiales</taxon>
        <taxon>Sedimenticolaceae</taxon>
        <taxon>Sedimenticola</taxon>
    </lineage>
</organism>
<feature type="domain" description="Catalase core" evidence="2">
    <location>
        <begin position="56"/>
        <end position="223"/>
    </location>
</feature>
<evidence type="ECO:0000313" key="3">
    <source>
        <dbReference type="EMBL" id="TVT57523.1"/>
    </source>
</evidence>
<gene>
    <name evidence="3" type="ORF">FHK82_05850</name>
</gene>
<reference evidence="3 4" key="1">
    <citation type="submission" date="2019-07" db="EMBL/GenBank/DDBJ databases">
        <title>The pathways for chlorine oxyanion respiration interact through the shared metabolite chlorate.</title>
        <authorList>
            <person name="Barnum T.P."/>
            <person name="Cheng Y."/>
            <person name="Hill K.A."/>
            <person name="Lucas L.N."/>
            <person name="Carlson H.K."/>
            <person name="Coates J.D."/>
        </authorList>
    </citation>
    <scope>NUCLEOTIDE SEQUENCE [LARGE SCALE GENOMIC DNA]</scope>
    <source>
        <strain evidence="3">BK-3</strain>
    </source>
</reference>
<dbReference type="GO" id="GO:0020037">
    <property type="term" value="F:heme binding"/>
    <property type="evidence" value="ECO:0007669"/>
    <property type="project" value="InterPro"/>
</dbReference>
<dbReference type="CDD" id="cd08152">
    <property type="entry name" value="y4iL_like"/>
    <property type="match status" value="1"/>
</dbReference>
<evidence type="ECO:0000259" key="2">
    <source>
        <dbReference type="Pfam" id="PF00199"/>
    </source>
</evidence>
<dbReference type="Proteomes" id="UP000317355">
    <property type="component" value="Unassembled WGS sequence"/>
</dbReference>
<dbReference type="Pfam" id="PF00199">
    <property type="entry name" value="Catalase"/>
    <property type="match status" value="1"/>
</dbReference>
<name>A0A558D982_9GAMM</name>
<dbReference type="InterPro" id="IPR020835">
    <property type="entry name" value="Catalase_sf"/>
</dbReference>
<feature type="chain" id="PRO_5021823447" evidence="1">
    <location>
        <begin position="27"/>
        <end position="343"/>
    </location>
</feature>
<dbReference type="EMBL" id="VMRY01000014">
    <property type="protein sequence ID" value="TVT57523.1"/>
    <property type="molecule type" value="Genomic_DNA"/>
</dbReference>
<keyword evidence="1" id="KW-0732">Signal</keyword>
<dbReference type="SUPFAM" id="SSF56634">
    <property type="entry name" value="Heme-dependent catalase-like"/>
    <property type="match status" value="1"/>
</dbReference>
<comment type="caution">
    <text evidence="3">The sequence shown here is derived from an EMBL/GenBank/DDBJ whole genome shotgun (WGS) entry which is preliminary data.</text>
</comment>
<sequence length="343" mass="38225">MRIQFNLIIRTLIPLAVSGFMTGAIAADERVSPEQLVAEMNQRIAAITQSSASNGIMPRFNQAKSLGCFAATFKVHDGIAKEFKQGLFAQPESYRALLRFANASEQDDTKKDIRGLSIKVFDVKGDPLWGEIGVQDFLLNSYPALFVATPEEFLDFIRARQEDKITGFFINPLNPHLKSLWILFKARAVHSNPFAIRYWSTTPFRHGSDDGTAVKYSVTPCAGKSVSVEGVAGENQLRSAMKQHISQASACLEFGVQKRTDPEAMPIEDASVIWDEADSPFVTLATITIEDQDFDTDDALAACEKVSFNPWQSLPEHKPLGRMNEVRRETYFKASQLRNKEAP</sequence>
<dbReference type="AlphaFoldDB" id="A0A558D982"/>
<proteinExistence type="predicted"/>
<dbReference type="GO" id="GO:0004096">
    <property type="term" value="F:catalase activity"/>
    <property type="evidence" value="ECO:0007669"/>
    <property type="project" value="InterPro"/>
</dbReference>
<accession>A0A558D982</accession>
<protein>
    <submittedName>
        <fullName evidence="3">Catalase family protein</fullName>
    </submittedName>
</protein>
<evidence type="ECO:0000313" key="4">
    <source>
        <dbReference type="Proteomes" id="UP000317355"/>
    </source>
</evidence>
<dbReference type="Gene3D" id="2.40.180.10">
    <property type="entry name" value="Catalase core domain"/>
    <property type="match status" value="1"/>
</dbReference>